<dbReference type="InterPro" id="IPR027417">
    <property type="entry name" value="P-loop_NTPase"/>
</dbReference>
<dbReference type="InterPro" id="IPR047610">
    <property type="entry name" value="ImuA_translesion"/>
</dbReference>
<dbReference type="GO" id="GO:0051301">
    <property type="term" value="P:cell division"/>
    <property type="evidence" value="ECO:0007669"/>
    <property type="project" value="UniProtKB-KW"/>
</dbReference>
<dbReference type="Proteomes" id="UP000033618">
    <property type="component" value="Unassembled WGS sequence"/>
</dbReference>
<dbReference type="EMBL" id="LAQU01000005">
    <property type="protein sequence ID" value="KKB64270.1"/>
    <property type="molecule type" value="Genomic_DNA"/>
</dbReference>
<evidence type="ECO:0000313" key="2">
    <source>
        <dbReference type="Proteomes" id="UP000033618"/>
    </source>
</evidence>
<gene>
    <name evidence="1" type="ORF">WM40_07290</name>
</gene>
<dbReference type="RefSeq" id="WP_024904156.1">
    <property type="nucleotide sequence ID" value="NZ_CADFGU010000003.1"/>
</dbReference>
<keyword evidence="2" id="KW-1185">Reference proteome</keyword>
<keyword evidence="1" id="KW-0132">Cell division</keyword>
<dbReference type="PIRSF" id="PIRSF037290">
    <property type="entry name" value="UCP037290"/>
    <property type="match status" value="1"/>
</dbReference>
<dbReference type="Gene3D" id="3.40.50.300">
    <property type="entry name" value="P-loop containing nucleotide triphosphate hydrolases"/>
    <property type="match status" value="1"/>
</dbReference>
<dbReference type="SUPFAM" id="SSF52540">
    <property type="entry name" value="P-loop containing nucleoside triphosphate hydrolases"/>
    <property type="match status" value="1"/>
</dbReference>
<dbReference type="NCBIfam" id="NF033429">
    <property type="entry name" value="ImuA_translesion"/>
    <property type="match status" value="1"/>
</dbReference>
<sequence>MQHATLQHPETIHPSLWRASQLAQAKLSCIAPGDSRLAVELPGGGWPVGSLTELLLPQAGIGEFRLLRPALQNVAARPLMMLCPPHIPNQQAFQYWGLPIAQWQWVRANRTADALWAAEQILRTGGCGALLFWQDPIRPEALRRLHLAAQASSSLFFLFRPLNAAHRTSPAPLRLALQPAPDGLSVTFVKRRGPTTEQSLVLSLSPSPILLNRHASLDRRLSAAPASRSISADLVQ</sequence>
<dbReference type="STRING" id="28092.WM40_07290"/>
<dbReference type="AlphaFoldDB" id="A0A0F5K2W5"/>
<name>A0A0F5K2W5_9BURK</name>
<keyword evidence="1" id="KW-0131">Cell cycle</keyword>
<dbReference type="InterPro" id="IPR017166">
    <property type="entry name" value="UCP037290"/>
</dbReference>
<proteinExistence type="predicted"/>
<comment type="caution">
    <text evidence="1">The sequence shown here is derived from an EMBL/GenBank/DDBJ whole genome shotgun (WGS) entry which is preliminary data.</text>
</comment>
<protein>
    <submittedName>
        <fullName evidence="1">Cell division protein</fullName>
    </submittedName>
</protein>
<evidence type="ECO:0000313" key="1">
    <source>
        <dbReference type="EMBL" id="KKB64270.1"/>
    </source>
</evidence>
<dbReference type="PATRIC" id="fig|28092.6.peg.1723"/>
<organism evidence="1 2">
    <name type="scientific">Robbsia andropogonis</name>
    <dbReference type="NCBI Taxonomy" id="28092"/>
    <lineage>
        <taxon>Bacteria</taxon>
        <taxon>Pseudomonadati</taxon>
        <taxon>Pseudomonadota</taxon>
        <taxon>Betaproteobacteria</taxon>
        <taxon>Burkholderiales</taxon>
        <taxon>Burkholderiaceae</taxon>
        <taxon>Robbsia</taxon>
    </lineage>
</organism>
<dbReference type="OrthoDB" id="9811176at2"/>
<accession>A0A0F5K2W5</accession>
<reference evidence="1 2" key="1">
    <citation type="submission" date="2015-03" db="EMBL/GenBank/DDBJ databases">
        <title>Draft Genome Sequence of Burkholderia andropogonis type strain ICMP2807, isolated from Sorghum bicolor.</title>
        <authorList>
            <person name="Lopes-Santos L."/>
            <person name="Castro D.B."/>
            <person name="Ottoboni L.M."/>
            <person name="Park D."/>
            <person name="Weirc B.S."/>
            <person name="Destefano S.A."/>
        </authorList>
    </citation>
    <scope>NUCLEOTIDE SEQUENCE [LARGE SCALE GENOMIC DNA]</scope>
    <source>
        <strain evidence="1 2">ICMP2807</strain>
    </source>
</reference>